<evidence type="ECO:0000313" key="1">
    <source>
        <dbReference type="EMBL" id="EMA46732.1"/>
    </source>
</evidence>
<dbReference type="STRING" id="1227455.C449_03661"/>
<dbReference type="PATRIC" id="fig|1227455.4.peg.745"/>
<dbReference type="RefSeq" id="WP_006076558.1">
    <property type="nucleotide sequence ID" value="NZ_AOMD01000012.1"/>
</dbReference>
<protein>
    <submittedName>
        <fullName evidence="1">Uncharacterized protein</fullName>
    </submittedName>
</protein>
<gene>
    <name evidence="1" type="ORF">C449_03661</name>
</gene>
<accession>M0MM16</accession>
<dbReference type="EMBL" id="AOMD01000012">
    <property type="protein sequence ID" value="EMA46732.1"/>
    <property type="molecule type" value="Genomic_DNA"/>
</dbReference>
<reference evidence="1 2" key="1">
    <citation type="journal article" date="2014" name="PLoS Genet.">
        <title>Phylogenetically driven sequencing of extremely halophilic archaea reveals strategies for static and dynamic osmo-response.</title>
        <authorList>
            <person name="Becker E.A."/>
            <person name="Seitzer P.M."/>
            <person name="Tritt A."/>
            <person name="Larsen D."/>
            <person name="Krusor M."/>
            <person name="Yao A.I."/>
            <person name="Wu D."/>
            <person name="Madern D."/>
            <person name="Eisen J.A."/>
            <person name="Darling A.E."/>
            <person name="Facciotti M.T."/>
        </authorList>
    </citation>
    <scope>NUCLEOTIDE SEQUENCE [LARGE SCALE GENOMIC DNA]</scope>
    <source>
        <strain evidence="1 2">DSM 5350</strain>
    </source>
</reference>
<dbReference type="InParanoid" id="M0MM16"/>
<keyword evidence="2" id="KW-1185">Reference proteome</keyword>
<dbReference type="AlphaFoldDB" id="M0MM16"/>
<evidence type="ECO:0000313" key="2">
    <source>
        <dbReference type="Proteomes" id="UP000011669"/>
    </source>
</evidence>
<sequence>MSRSDNASGVERGESAFREYVLGVRITEHVSATGEGPQYRFEAPHHDGITFDDPDLAELYAAVYFDVNGFQEEGTGVRGVPPGIIQAGRDTLVAYFLTQPGTDVNWVASFYGVKPEKVGRYASRVRKRAKGIRKGARERGME</sequence>
<dbReference type="Proteomes" id="UP000011669">
    <property type="component" value="Unassembled WGS sequence"/>
</dbReference>
<proteinExistence type="predicted"/>
<organism evidence="1 2">
    <name type="scientific">Halococcus saccharolyticus DSM 5350</name>
    <dbReference type="NCBI Taxonomy" id="1227455"/>
    <lineage>
        <taxon>Archaea</taxon>
        <taxon>Methanobacteriati</taxon>
        <taxon>Methanobacteriota</taxon>
        <taxon>Stenosarchaea group</taxon>
        <taxon>Halobacteria</taxon>
        <taxon>Halobacteriales</taxon>
        <taxon>Halococcaceae</taxon>
        <taxon>Halococcus</taxon>
    </lineage>
</organism>
<dbReference type="OrthoDB" id="303910at2157"/>
<comment type="caution">
    <text evidence="1">The sequence shown here is derived from an EMBL/GenBank/DDBJ whole genome shotgun (WGS) entry which is preliminary data.</text>
</comment>
<name>M0MM16_9EURY</name>